<keyword evidence="2" id="KW-0805">Transcription regulation</keyword>
<keyword evidence="3" id="KW-0238">DNA-binding</keyword>
<dbReference type="InterPro" id="IPR036390">
    <property type="entry name" value="WH_DNA-bd_sf"/>
</dbReference>
<evidence type="ECO:0000256" key="1">
    <source>
        <dbReference type="ARBA" id="ARBA00009437"/>
    </source>
</evidence>
<dbReference type="CDD" id="cd05466">
    <property type="entry name" value="PBP2_LTTR_substrate"/>
    <property type="match status" value="1"/>
</dbReference>
<keyword evidence="4" id="KW-0804">Transcription</keyword>
<evidence type="ECO:0000313" key="7">
    <source>
        <dbReference type="Proteomes" id="UP000037146"/>
    </source>
</evidence>
<dbReference type="EMBL" id="LFZW01000001">
    <property type="protein sequence ID" value="KMY51551.1"/>
    <property type="molecule type" value="Genomic_DNA"/>
</dbReference>
<organism evidence="6 7">
    <name type="scientific">Peribacillus loiseleuriae</name>
    <dbReference type="NCBI Taxonomy" id="1679170"/>
    <lineage>
        <taxon>Bacteria</taxon>
        <taxon>Bacillati</taxon>
        <taxon>Bacillota</taxon>
        <taxon>Bacilli</taxon>
        <taxon>Bacillales</taxon>
        <taxon>Bacillaceae</taxon>
        <taxon>Peribacillus</taxon>
    </lineage>
</organism>
<dbReference type="Gene3D" id="3.40.190.10">
    <property type="entry name" value="Periplasmic binding protein-like II"/>
    <property type="match status" value="2"/>
</dbReference>
<dbReference type="Proteomes" id="UP000037146">
    <property type="component" value="Unassembled WGS sequence"/>
</dbReference>
<dbReference type="InterPro" id="IPR000847">
    <property type="entry name" value="LysR_HTH_N"/>
</dbReference>
<dbReference type="Pfam" id="PF03466">
    <property type="entry name" value="LysR_substrate"/>
    <property type="match status" value="1"/>
</dbReference>
<feature type="domain" description="HTH lysR-type" evidence="5">
    <location>
        <begin position="1"/>
        <end position="58"/>
    </location>
</feature>
<dbReference type="GO" id="GO:0000976">
    <property type="term" value="F:transcription cis-regulatory region binding"/>
    <property type="evidence" value="ECO:0007669"/>
    <property type="project" value="TreeGrafter"/>
</dbReference>
<proteinExistence type="inferred from homology"/>
<sequence length="301" mass="34404">MNIDHIESFMYVVHFSSIHKAAEALFLSQPTVTARIKTLERELDIELFERQGRGIVLTEKGKEFVPFAEQIIHTLQQGKKKLKKETDQDEVVIGANLITSQYFIPFALPLWKKANPDIRFKFISASNDALMDQLLRKQIDVAFMKEIAHNALQQEPLLDNSVRLVVKPGHPLQSASKLSVQQLAGEPMVFFECGAFNWNLVHKMFEVANIEPRIEFQVGHLEVAKSLIQSGSGIGFLPYLCIKRELESGQLVEINVDHLLMLKQHIHGTYYGADIPFLWEDILLSIKKFKENESKRVLQPD</sequence>
<dbReference type="FunFam" id="1.10.10.10:FF:000001">
    <property type="entry name" value="LysR family transcriptional regulator"/>
    <property type="match status" value="1"/>
</dbReference>
<dbReference type="STRING" id="1679170.AC625_20035"/>
<name>A0A0K9GY82_9BACI</name>
<evidence type="ECO:0000259" key="5">
    <source>
        <dbReference type="PROSITE" id="PS50931"/>
    </source>
</evidence>
<dbReference type="Gene3D" id="1.10.10.10">
    <property type="entry name" value="Winged helix-like DNA-binding domain superfamily/Winged helix DNA-binding domain"/>
    <property type="match status" value="1"/>
</dbReference>
<reference evidence="7" key="1">
    <citation type="submission" date="2015-07" db="EMBL/GenBank/DDBJ databases">
        <title>Genome sequencing project for genomic taxonomy and phylogenomics of Bacillus-like bacteria.</title>
        <authorList>
            <person name="Liu B."/>
            <person name="Wang J."/>
            <person name="Zhu Y."/>
            <person name="Liu G."/>
            <person name="Chen Q."/>
            <person name="Chen Z."/>
            <person name="Lan J."/>
            <person name="Che J."/>
            <person name="Ge C."/>
            <person name="Shi H."/>
            <person name="Pan Z."/>
            <person name="Liu X."/>
        </authorList>
    </citation>
    <scope>NUCLEOTIDE SEQUENCE [LARGE SCALE GENOMIC DNA]</scope>
    <source>
        <strain evidence="7">FJAT-27997</strain>
    </source>
</reference>
<dbReference type="PANTHER" id="PTHR30126">
    <property type="entry name" value="HTH-TYPE TRANSCRIPTIONAL REGULATOR"/>
    <property type="match status" value="1"/>
</dbReference>
<evidence type="ECO:0000313" key="6">
    <source>
        <dbReference type="EMBL" id="KMY51551.1"/>
    </source>
</evidence>
<gene>
    <name evidence="6" type="ORF">AC625_20035</name>
</gene>
<dbReference type="PANTHER" id="PTHR30126:SF40">
    <property type="entry name" value="HTH-TYPE TRANSCRIPTIONAL REGULATOR GLTR"/>
    <property type="match status" value="1"/>
</dbReference>
<comment type="similarity">
    <text evidence="1">Belongs to the LysR transcriptional regulatory family.</text>
</comment>
<dbReference type="OrthoDB" id="9785745at2"/>
<dbReference type="InterPro" id="IPR005119">
    <property type="entry name" value="LysR_subst-bd"/>
</dbReference>
<evidence type="ECO:0000256" key="4">
    <source>
        <dbReference type="ARBA" id="ARBA00023163"/>
    </source>
</evidence>
<dbReference type="GO" id="GO:0003700">
    <property type="term" value="F:DNA-binding transcription factor activity"/>
    <property type="evidence" value="ECO:0007669"/>
    <property type="project" value="InterPro"/>
</dbReference>
<dbReference type="SUPFAM" id="SSF53850">
    <property type="entry name" value="Periplasmic binding protein-like II"/>
    <property type="match status" value="1"/>
</dbReference>
<dbReference type="InterPro" id="IPR036388">
    <property type="entry name" value="WH-like_DNA-bd_sf"/>
</dbReference>
<comment type="caution">
    <text evidence="6">The sequence shown here is derived from an EMBL/GenBank/DDBJ whole genome shotgun (WGS) entry which is preliminary data.</text>
</comment>
<dbReference type="PATRIC" id="fig|1679170.3.peg.4547"/>
<dbReference type="Pfam" id="PF00126">
    <property type="entry name" value="HTH_1"/>
    <property type="match status" value="1"/>
</dbReference>
<dbReference type="PRINTS" id="PR00039">
    <property type="entry name" value="HTHLYSR"/>
</dbReference>
<evidence type="ECO:0000256" key="3">
    <source>
        <dbReference type="ARBA" id="ARBA00023125"/>
    </source>
</evidence>
<dbReference type="SUPFAM" id="SSF46785">
    <property type="entry name" value="Winged helix' DNA-binding domain"/>
    <property type="match status" value="1"/>
</dbReference>
<protein>
    <submittedName>
        <fullName evidence="6">LysR family transcriptional regulator</fullName>
    </submittedName>
</protein>
<dbReference type="RefSeq" id="WP_049682903.1">
    <property type="nucleotide sequence ID" value="NZ_LFZW01000001.1"/>
</dbReference>
<accession>A0A0K9GY82</accession>
<evidence type="ECO:0000256" key="2">
    <source>
        <dbReference type="ARBA" id="ARBA00023015"/>
    </source>
</evidence>
<dbReference type="AlphaFoldDB" id="A0A0K9GY82"/>
<keyword evidence="7" id="KW-1185">Reference proteome</keyword>
<dbReference type="PROSITE" id="PS50931">
    <property type="entry name" value="HTH_LYSR"/>
    <property type="match status" value="1"/>
</dbReference>